<keyword evidence="3 6" id="KW-0812">Transmembrane</keyword>
<organism evidence="7 8">
    <name type="scientific">Jingyaoa shaoxingensis</name>
    <dbReference type="NCBI Taxonomy" id="2763671"/>
    <lineage>
        <taxon>Bacteria</taxon>
        <taxon>Bacillati</taxon>
        <taxon>Bacillota</taxon>
        <taxon>Clostridia</taxon>
        <taxon>Lachnospirales</taxon>
        <taxon>Lachnospiraceae</taxon>
        <taxon>Jingyaoa</taxon>
    </lineage>
</organism>
<feature type="transmembrane region" description="Helical" evidence="6">
    <location>
        <begin position="190"/>
        <end position="207"/>
    </location>
</feature>
<evidence type="ECO:0000256" key="6">
    <source>
        <dbReference type="SAM" id="Phobius"/>
    </source>
</evidence>
<proteinExistence type="predicted"/>
<feature type="transmembrane region" description="Helical" evidence="6">
    <location>
        <begin position="274"/>
        <end position="298"/>
    </location>
</feature>
<dbReference type="RefSeq" id="WP_249307627.1">
    <property type="nucleotide sequence ID" value="NZ_JACRSZ010000004.1"/>
</dbReference>
<gene>
    <name evidence="7" type="ORF">H8716_05770</name>
</gene>
<dbReference type="InterPro" id="IPR001851">
    <property type="entry name" value="ABC_transp_permease"/>
</dbReference>
<dbReference type="Proteomes" id="UP000657421">
    <property type="component" value="Unassembled WGS sequence"/>
</dbReference>
<comment type="caution">
    <text evidence="7">The sequence shown here is derived from an EMBL/GenBank/DDBJ whole genome shotgun (WGS) entry which is preliminary data.</text>
</comment>
<keyword evidence="5 6" id="KW-0472">Membrane</keyword>
<comment type="subcellular location">
    <subcellularLocation>
        <location evidence="1">Cell membrane</location>
        <topology evidence="1">Multi-pass membrane protein</topology>
    </subcellularLocation>
</comment>
<keyword evidence="4 6" id="KW-1133">Transmembrane helix</keyword>
<evidence type="ECO:0000313" key="8">
    <source>
        <dbReference type="Proteomes" id="UP000657421"/>
    </source>
</evidence>
<dbReference type="PANTHER" id="PTHR47089">
    <property type="entry name" value="ABC TRANSPORTER, PERMEASE PROTEIN"/>
    <property type="match status" value="1"/>
</dbReference>
<name>A0ABR7N884_9FIRM</name>
<evidence type="ECO:0000313" key="7">
    <source>
        <dbReference type="EMBL" id="MBC8572596.1"/>
    </source>
</evidence>
<sequence length="359" mass="38729">MEKEKSNRYVTLLLTLILSMVVGAIFMWLVGYHPLDAYVQLFKGAFIGKVNLGTTLQKFVPILLTGLGFAVAAKVDCFNAGIEGELYLGAMAAAWAGHYVTFLPGILHILFCFLVAMVVGALWAAIPAILKVKWNVNEICVCILSTYVAKYFCSWLCNGPLTAGSGIPQTPNITDDAVLPKILAPSQANFGLFIAIAIIFFIGWMIYKSAVGMKFQMVGLNKKNAEYLGINVKKVVIQGMMVSGALGGIAGAIEVMGAYGYFLDNFSLNIANDGMLASLIVWNDILLVPVMSLFVAALKAGALSMERFAGVPRSIVDTITAVFIIFATMETLFQVSKGRFAGWKQKKQGNSKSEGGKSI</sequence>
<dbReference type="CDD" id="cd06580">
    <property type="entry name" value="TM_PBP1_transp_TpRbsC_like"/>
    <property type="match status" value="1"/>
</dbReference>
<feature type="transmembrane region" description="Helical" evidence="6">
    <location>
        <begin position="55"/>
        <end position="73"/>
    </location>
</feature>
<dbReference type="Pfam" id="PF02653">
    <property type="entry name" value="BPD_transp_2"/>
    <property type="match status" value="1"/>
</dbReference>
<evidence type="ECO:0000256" key="2">
    <source>
        <dbReference type="ARBA" id="ARBA00022475"/>
    </source>
</evidence>
<feature type="transmembrane region" description="Helical" evidence="6">
    <location>
        <begin position="318"/>
        <end position="336"/>
    </location>
</feature>
<feature type="transmembrane region" description="Helical" evidence="6">
    <location>
        <begin position="235"/>
        <end position="262"/>
    </location>
</feature>
<keyword evidence="2" id="KW-1003">Cell membrane</keyword>
<reference evidence="7 8" key="1">
    <citation type="submission" date="2020-08" db="EMBL/GenBank/DDBJ databases">
        <title>Genome public.</title>
        <authorList>
            <person name="Liu C."/>
            <person name="Sun Q."/>
        </authorList>
    </citation>
    <scope>NUCLEOTIDE SEQUENCE [LARGE SCALE GENOMIC DNA]</scope>
    <source>
        <strain evidence="7 8">NSJ-46</strain>
    </source>
</reference>
<accession>A0ABR7N884</accession>
<evidence type="ECO:0000256" key="4">
    <source>
        <dbReference type="ARBA" id="ARBA00022989"/>
    </source>
</evidence>
<keyword evidence="8" id="KW-1185">Reference proteome</keyword>
<protein>
    <submittedName>
        <fullName evidence="7">ABC transporter permease</fullName>
    </submittedName>
</protein>
<dbReference type="EMBL" id="JACRSZ010000004">
    <property type="protein sequence ID" value="MBC8572596.1"/>
    <property type="molecule type" value="Genomic_DNA"/>
</dbReference>
<feature type="transmembrane region" description="Helical" evidence="6">
    <location>
        <begin position="108"/>
        <end position="130"/>
    </location>
</feature>
<feature type="transmembrane region" description="Helical" evidence="6">
    <location>
        <begin position="85"/>
        <end position="102"/>
    </location>
</feature>
<evidence type="ECO:0000256" key="1">
    <source>
        <dbReference type="ARBA" id="ARBA00004651"/>
    </source>
</evidence>
<feature type="transmembrane region" description="Helical" evidence="6">
    <location>
        <begin position="12"/>
        <end position="35"/>
    </location>
</feature>
<evidence type="ECO:0000256" key="3">
    <source>
        <dbReference type="ARBA" id="ARBA00022692"/>
    </source>
</evidence>
<dbReference type="PANTHER" id="PTHR47089:SF1">
    <property type="entry name" value="GUANOSINE ABC TRANSPORTER PERMEASE PROTEIN NUPP"/>
    <property type="match status" value="1"/>
</dbReference>
<evidence type="ECO:0000256" key="5">
    <source>
        <dbReference type="ARBA" id="ARBA00023136"/>
    </source>
</evidence>